<reference evidence="3" key="1">
    <citation type="submission" date="2022-06" db="EMBL/GenBank/DDBJ databases">
        <title>Vallitalea longa sp. nov., an anaerobic bacterium isolated from marine sediment.</title>
        <authorList>
            <person name="Hirano S."/>
            <person name="Terahara T."/>
            <person name="Mori K."/>
            <person name="Hamada M."/>
            <person name="Matsumoto R."/>
            <person name="Kobayashi T."/>
        </authorList>
    </citation>
    <scope>NUCLEOTIDE SEQUENCE</scope>
    <source>
        <strain evidence="3">SH18-1</strain>
    </source>
</reference>
<dbReference type="RefSeq" id="WP_281812336.1">
    <property type="nucleotide sequence ID" value="NZ_BRLB01000001.1"/>
</dbReference>
<protein>
    <recommendedName>
        <fullName evidence="5">PadR family transcriptional regulator</fullName>
    </recommendedName>
</protein>
<evidence type="ECO:0000313" key="3">
    <source>
        <dbReference type="EMBL" id="GKX28244.1"/>
    </source>
</evidence>
<dbReference type="InterPro" id="IPR036388">
    <property type="entry name" value="WH-like_DNA-bd_sf"/>
</dbReference>
<evidence type="ECO:0008006" key="5">
    <source>
        <dbReference type="Google" id="ProtNLM"/>
    </source>
</evidence>
<dbReference type="Pfam" id="PF10400">
    <property type="entry name" value="Vir_act_alpha_C"/>
    <property type="match status" value="1"/>
</dbReference>
<evidence type="ECO:0000259" key="1">
    <source>
        <dbReference type="Pfam" id="PF03551"/>
    </source>
</evidence>
<comment type="caution">
    <text evidence="3">The sequence shown here is derived from an EMBL/GenBank/DDBJ whole genome shotgun (WGS) entry which is preliminary data.</text>
</comment>
<accession>A0A9W5Y869</accession>
<name>A0A9W5Y869_9FIRM</name>
<dbReference type="InterPro" id="IPR005149">
    <property type="entry name" value="Tscrpt_reg_PadR_N"/>
</dbReference>
<dbReference type="SUPFAM" id="SSF46785">
    <property type="entry name" value="Winged helix' DNA-binding domain"/>
    <property type="match status" value="1"/>
</dbReference>
<dbReference type="Proteomes" id="UP001144256">
    <property type="component" value="Unassembled WGS sequence"/>
</dbReference>
<dbReference type="Gene3D" id="1.10.10.10">
    <property type="entry name" value="Winged helix-like DNA-binding domain superfamily/Winged helix DNA-binding domain"/>
    <property type="match status" value="1"/>
</dbReference>
<sequence length="189" mass="22514">MSLKTAILGLASYKELSGYDISKFFDSSLKYFFSAQQSQVYRELNTLEKKGLLSVRLLYQDDKPNKKLYSITEDGSKELEKWLLNFNEEKHFAQKLPLMMKIFFSSKVPTENLQKTFERVIELTTEKMKRLEHDADNIKDYEHFADIDESETFYWKLTIDYGLRLYKMYLEWAEHSIQLIEELQNNKNG</sequence>
<dbReference type="PANTHER" id="PTHR43252">
    <property type="entry name" value="TRANSCRIPTIONAL REGULATOR YQJI"/>
    <property type="match status" value="1"/>
</dbReference>
<evidence type="ECO:0000259" key="2">
    <source>
        <dbReference type="Pfam" id="PF10400"/>
    </source>
</evidence>
<organism evidence="3 4">
    <name type="scientific">Vallitalea longa</name>
    <dbReference type="NCBI Taxonomy" id="2936439"/>
    <lineage>
        <taxon>Bacteria</taxon>
        <taxon>Bacillati</taxon>
        <taxon>Bacillota</taxon>
        <taxon>Clostridia</taxon>
        <taxon>Lachnospirales</taxon>
        <taxon>Vallitaleaceae</taxon>
        <taxon>Vallitalea</taxon>
    </lineage>
</organism>
<dbReference type="Gene3D" id="6.10.140.190">
    <property type="match status" value="1"/>
</dbReference>
<dbReference type="AlphaFoldDB" id="A0A9W5Y869"/>
<evidence type="ECO:0000313" key="4">
    <source>
        <dbReference type="Proteomes" id="UP001144256"/>
    </source>
</evidence>
<dbReference type="Pfam" id="PF03551">
    <property type="entry name" value="PadR"/>
    <property type="match status" value="1"/>
</dbReference>
<dbReference type="InterPro" id="IPR036390">
    <property type="entry name" value="WH_DNA-bd_sf"/>
</dbReference>
<dbReference type="InterPro" id="IPR018309">
    <property type="entry name" value="Tscrpt_reg_PadR_C"/>
</dbReference>
<dbReference type="EMBL" id="BRLB01000001">
    <property type="protein sequence ID" value="GKX28244.1"/>
    <property type="molecule type" value="Genomic_DNA"/>
</dbReference>
<gene>
    <name evidence="3" type="ORF">SH1V18_07240</name>
</gene>
<feature type="domain" description="Transcription regulator PadR C-terminal" evidence="2">
    <location>
        <begin position="97"/>
        <end position="180"/>
    </location>
</feature>
<keyword evidence="4" id="KW-1185">Reference proteome</keyword>
<proteinExistence type="predicted"/>
<feature type="domain" description="Transcription regulator PadR N-terminal" evidence="1">
    <location>
        <begin position="7"/>
        <end position="81"/>
    </location>
</feature>
<dbReference type="PANTHER" id="PTHR43252:SF6">
    <property type="entry name" value="NEGATIVE TRANSCRIPTION REGULATOR PADR"/>
    <property type="match status" value="1"/>
</dbReference>